<gene>
    <name evidence="6" type="primary">g7470</name>
    <name evidence="6" type="ORF">VP750_LOCUS6396</name>
</gene>
<evidence type="ECO:0000259" key="5">
    <source>
        <dbReference type="PROSITE" id="PS51190"/>
    </source>
</evidence>
<dbReference type="InterPro" id="IPR046807">
    <property type="entry name" value="Tra1_central"/>
</dbReference>
<feature type="compositionally biased region" description="Low complexity" evidence="2">
    <location>
        <begin position="1448"/>
        <end position="1462"/>
    </location>
</feature>
<evidence type="ECO:0000259" key="3">
    <source>
        <dbReference type="PROSITE" id="PS50290"/>
    </source>
</evidence>
<evidence type="ECO:0000313" key="6">
    <source>
        <dbReference type="EMBL" id="CAL5224737.1"/>
    </source>
</evidence>
<dbReference type="PANTHER" id="PTHR11139">
    <property type="entry name" value="ATAXIA TELANGIECTASIA MUTATED ATM -RELATED"/>
    <property type="match status" value="1"/>
</dbReference>
<dbReference type="Pfam" id="PF02260">
    <property type="entry name" value="FATC"/>
    <property type="match status" value="1"/>
</dbReference>
<reference evidence="6 7" key="1">
    <citation type="submission" date="2024-06" db="EMBL/GenBank/DDBJ databases">
        <authorList>
            <person name="Kraege A."/>
            <person name="Thomma B."/>
        </authorList>
    </citation>
    <scope>NUCLEOTIDE SEQUENCE [LARGE SCALE GENOMIC DNA]</scope>
</reference>
<feature type="compositionally biased region" description="Low complexity" evidence="2">
    <location>
        <begin position="2913"/>
        <end position="2933"/>
    </location>
</feature>
<feature type="compositionally biased region" description="Low complexity" evidence="2">
    <location>
        <begin position="462"/>
        <end position="474"/>
    </location>
</feature>
<dbReference type="SMART" id="SM00146">
    <property type="entry name" value="PI3Kc"/>
    <property type="match status" value="1"/>
</dbReference>
<feature type="compositionally biased region" description="Low complexity" evidence="2">
    <location>
        <begin position="482"/>
        <end position="499"/>
    </location>
</feature>
<feature type="compositionally biased region" description="Pro residues" evidence="2">
    <location>
        <begin position="2934"/>
        <end position="2960"/>
    </location>
</feature>
<dbReference type="InterPro" id="IPR003151">
    <property type="entry name" value="PIK-rel_kinase_FAT"/>
</dbReference>
<dbReference type="InterPro" id="IPR046805">
    <property type="entry name" value="Tra1_ring"/>
</dbReference>
<feature type="region of interest" description="Disordered" evidence="2">
    <location>
        <begin position="1221"/>
        <end position="1247"/>
    </location>
</feature>
<feature type="domain" description="FAT" evidence="4">
    <location>
        <begin position="3186"/>
        <end position="3721"/>
    </location>
</feature>
<dbReference type="SUPFAM" id="SSF48371">
    <property type="entry name" value="ARM repeat"/>
    <property type="match status" value="4"/>
</dbReference>
<evidence type="ECO:0000256" key="2">
    <source>
        <dbReference type="SAM" id="MobiDB-lite"/>
    </source>
</evidence>
<dbReference type="PROSITE" id="PS51190">
    <property type="entry name" value="FATC"/>
    <property type="match status" value="1"/>
</dbReference>
<feature type="compositionally biased region" description="Low complexity" evidence="2">
    <location>
        <begin position="3754"/>
        <end position="3776"/>
    </location>
</feature>
<protein>
    <submittedName>
        <fullName evidence="6">G7470 protein</fullName>
    </submittedName>
</protein>
<feature type="compositionally biased region" description="Pro residues" evidence="2">
    <location>
        <begin position="3016"/>
        <end position="3027"/>
    </location>
</feature>
<feature type="compositionally biased region" description="Low complexity" evidence="2">
    <location>
        <begin position="2961"/>
        <end position="2990"/>
    </location>
</feature>
<dbReference type="Gene3D" id="1.10.1070.11">
    <property type="entry name" value="Phosphatidylinositol 3-/4-kinase, catalytic domain"/>
    <property type="match status" value="1"/>
</dbReference>
<dbReference type="InterPro" id="IPR011009">
    <property type="entry name" value="Kinase-like_dom_sf"/>
</dbReference>
<dbReference type="InterPro" id="IPR000403">
    <property type="entry name" value="PI3/4_kinase_cat_dom"/>
</dbReference>
<feature type="compositionally biased region" description="Basic and acidic residues" evidence="2">
    <location>
        <begin position="2901"/>
        <end position="2910"/>
    </location>
</feature>
<comment type="caution">
    <text evidence="6">The sequence shown here is derived from an EMBL/GenBank/DDBJ whole genome shotgun (WGS) entry which is preliminary data.</text>
</comment>
<dbReference type="Pfam" id="PF20206">
    <property type="entry name" value="Tra1_ring"/>
    <property type="match status" value="2"/>
</dbReference>
<dbReference type="Proteomes" id="UP001497392">
    <property type="component" value="Unassembled WGS sequence"/>
</dbReference>
<dbReference type="InterPro" id="IPR036940">
    <property type="entry name" value="PI3/4_kinase_cat_sf"/>
</dbReference>
<dbReference type="Pfam" id="PF00454">
    <property type="entry name" value="PI3_PI4_kinase"/>
    <property type="match status" value="1"/>
</dbReference>
<dbReference type="SUPFAM" id="SSF56112">
    <property type="entry name" value="Protein kinase-like (PK-like)"/>
    <property type="match status" value="1"/>
</dbReference>
<dbReference type="CDD" id="cd05163">
    <property type="entry name" value="PIKK_TRRAP"/>
    <property type="match status" value="1"/>
</dbReference>
<name>A0ABP1G2P1_9CHLO</name>
<evidence type="ECO:0000256" key="1">
    <source>
        <dbReference type="ARBA" id="ARBA00007234"/>
    </source>
</evidence>
<dbReference type="InterPro" id="IPR016024">
    <property type="entry name" value="ARM-type_fold"/>
</dbReference>
<feature type="compositionally biased region" description="Low complexity" evidence="2">
    <location>
        <begin position="1384"/>
        <end position="1398"/>
    </location>
</feature>
<dbReference type="SMART" id="SM01343">
    <property type="entry name" value="FATC"/>
    <property type="match status" value="1"/>
</dbReference>
<feature type="region of interest" description="Disordered" evidence="2">
    <location>
        <begin position="2867"/>
        <end position="3050"/>
    </location>
</feature>
<dbReference type="InterPro" id="IPR050517">
    <property type="entry name" value="DDR_Repair_Kinase"/>
</dbReference>
<feature type="domain" description="FATC" evidence="5">
    <location>
        <begin position="4342"/>
        <end position="4374"/>
    </location>
</feature>
<accession>A0ABP1G2P1</accession>
<feature type="region of interest" description="Disordered" evidence="2">
    <location>
        <begin position="423"/>
        <end position="590"/>
    </location>
</feature>
<feature type="domain" description="PI3K/PI4K catalytic" evidence="3">
    <location>
        <begin position="4016"/>
        <end position="4341"/>
    </location>
</feature>
<feature type="region of interest" description="Disordered" evidence="2">
    <location>
        <begin position="2296"/>
        <end position="2330"/>
    </location>
</feature>
<dbReference type="Pfam" id="PF02259">
    <property type="entry name" value="FAT"/>
    <property type="match status" value="1"/>
</dbReference>
<dbReference type="PROSITE" id="PS50290">
    <property type="entry name" value="PI3_4_KINASE_3"/>
    <property type="match status" value="1"/>
</dbReference>
<feature type="compositionally biased region" description="Low complexity" evidence="2">
    <location>
        <begin position="2867"/>
        <end position="2898"/>
    </location>
</feature>
<feature type="compositionally biased region" description="Low complexity" evidence="2">
    <location>
        <begin position="2313"/>
        <end position="2330"/>
    </location>
</feature>
<feature type="compositionally biased region" description="Basic and acidic residues" evidence="2">
    <location>
        <begin position="1399"/>
        <end position="1411"/>
    </location>
</feature>
<keyword evidence="7" id="KW-1185">Reference proteome</keyword>
<dbReference type="PROSITE" id="PS51189">
    <property type="entry name" value="FAT"/>
    <property type="match status" value="1"/>
</dbReference>
<evidence type="ECO:0000259" key="4">
    <source>
        <dbReference type="PROSITE" id="PS51189"/>
    </source>
</evidence>
<organism evidence="6 7">
    <name type="scientific">Coccomyxa viridis</name>
    <dbReference type="NCBI Taxonomy" id="1274662"/>
    <lineage>
        <taxon>Eukaryota</taxon>
        <taxon>Viridiplantae</taxon>
        <taxon>Chlorophyta</taxon>
        <taxon>core chlorophytes</taxon>
        <taxon>Trebouxiophyceae</taxon>
        <taxon>Trebouxiophyceae incertae sedis</taxon>
        <taxon>Coccomyxaceae</taxon>
        <taxon>Coccomyxa</taxon>
    </lineage>
</organism>
<feature type="compositionally biased region" description="Gly residues" evidence="2">
    <location>
        <begin position="547"/>
        <end position="556"/>
    </location>
</feature>
<dbReference type="EMBL" id="CAXHTA020000011">
    <property type="protein sequence ID" value="CAL5224737.1"/>
    <property type="molecule type" value="Genomic_DNA"/>
</dbReference>
<dbReference type="InterPro" id="IPR003152">
    <property type="entry name" value="FATC_dom"/>
</dbReference>
<comment type="similarity">
    <text evidence="1">Belongs to the PI3/PI4-kinase family. TRA1 subfamily.</text>
</comment>
<dbReference type="PANTHER" id="PTHR11139:SF1">
    <property type="entry name" value="TRANSFORMATION_TRANSCRIPTION DOMAIN-ASSOCIATED PROTEIN"/>
    <property type="match status" value="1"/>
</dbReference>
<feature type="compositionally biased region" description="Low complexity" evidence="2">
    <location>
        <begin position="557"/>
        <end position="570"/>
    </location>
</feature>
<dbReference type="InterPro" id="IPR014009">
    <property type="entry name" value="PIK_FAT"/>
</dbReference>
<feature type="region of interest" description="Disordered" evidence="2">
    <location>
        <begin position="4330"/>
        <end position="4349"/>
    </location>
</feature>
<evidence type="ECO:0000313" key="7">
    <source>
        <dbReference type="Proteomes" id="UP001497392"/>
    </source>
</evidence>
<sequence>MAHSSQNLSKKLMRTLVRHSVEQKLAVLNDVRESIEITQTGEYVNFLRIFFPAFMHVLRSLPMSTTDDNNHKTRNTLLEILNRLPLNDIMRPFSSELMSTALQVLSEDNEENGLLCLRISFELHKQYRPALEDFVPKFLDLVRKMFENIQSTYNTYFTGAERPPVPDYMPCTTSFKLLAEVPIQLMFLINLYSRTVTARIPSLVPILVQGAVLPGPSPDALEPKSKQLLNDLKHAQVKILSFLTWMLRTFPNMVAPHQDPIASALVRSLQTCPDIVSLRKELLVATRHVLSTPLKAGFLGELDVLCKEETLVGNSRITLELRPLAFSMLAELVHHVRSELSLPQLSRIIYLFCRNMHDNSLPTTVQCTSIRLLLNLVEVLFSRRADQRSAEPYRVMLAAILDAFTAKLSSLHNRLPELLAHSRAQEQKKPEQTLAAEASRSQESLLSASEDPAAPRQVPDLAAPGQPGPGEAPASQEGTGAPGQASAAHAQPAAPGQQAEPMDAMGQGPEAPAQNGVAQHSDSEPPLGQPAMPAPAQSQEPQQAQQAGGGSAGANGEGAPADAQPASAQAEGGEGAMDAQANGQSEPSAAPLKKFEVLYTQERSEKDKEVSDARLTFSTLIAGMKTLCYSIYNYGNTARPIPGQHALQPPTLGLRENEMRLATRMIKRGLPCLQLFGERTTDVRLSDRHADIYDSYADMFTVLANERDVIEVFSLQMPCIFEGILRNEKVLRVIGTLFGSVPMGLSFARVLLHYIVHKRLTSLAQPFSKDGELTLKLLNLFFDSVTKFQNMDTVLQPVFYELIAKTVQQLHISRDKEGFLDLLLNLFRTIQVLRQQPTKGDVFCAIFTGSAPGTTSLLGPTIETLTSLLDGPQSGLYKSALLELCLILPARLSEMVVSEKVVLKRLMPPLVEALGCSEGLVTLALHTLEYWVDSLNPEFLEPAMLPVIGDLMRALWTHLRPVQDSQFGAKALKLLGKFGGRNRRFLMDPLELDLKSNPEHGLRLILTFQPATSFLVPLDRCLALASQNLFSTNSKQSIHEKQEGLRFLHICLASVLNLRSPDESELSGTPLDKLASMLFGAQPPPHIESTPTVSEMGVKTKTQLLAERAVLRQLITSVIAASADKDLNPKGKEFAVGVCRHFALLFATGACAPPPSSAQVNGPERKARVSSLKELDQHLFLDALVDVLSEKEDEKVHAAVEGIGIFVDTLLLISKTQDEMSCPGKTAPQAEPMDVDEGQQDQQGEGVQAEGVQANGHAEAAGEGVNLREFMRPPPNRPTVSSVEGSWPAALDELLARVLHCCYGDSWSTRIGGLSAVTLLAQRLPVVQLRARLPMCVRALLAVMRSLPDHAIHQLNELRTTLFGLLQRCLVDGRPDQATTSHPTAAGTASSDAAGGKDATMEDANKEDGDASKSTTGQEADAATLIRDGSGAATSARDSPDADGDGGAAPAEKPSAPEPADAGTDKTLEGVVQVVAHELLSQKSSEALRKLADGCLEIVSGASGRSKTNLLKPLLEKMQPPLEKRRLMPLKHAAAQIGNAAAFTFCLQQRPCLLPLSQEVVHVISDAYVLSEMDDAAAAAAMAGTHRGIADTNRAVEQLRSTCLSMLCAAMQWDLFRDSPDLQELRGRIIQVFFKHLTSSNEVAVDMSQEGLAAVIAYQKMPKTLLQTSLRPILVNLAYYNKLRLPLLRGLARLLKLLASWFNVTLGEKLIDHLKKWLEPEKLLAVQHSWDPGQECQIAAAILDLFHLLPPPAEQPGLVVLVIELENALAHMHTTVEPSKMWSPYREPLAKFLNKYTIEAVEYFLETSRMANTNYFHRFVDILRSPMGHPLLNQLAASERKLGELLAYPSVLPTPVPGAPETAQALQSQQSRRDAHYHTAHLLAIMTKLMPEWLPEDLFKLLHQQWNSPARRARVANEEKLERHELYESKRIAKAMLTYLARNHHLVGPLYDLLDIFTVHSRVDFSFLQTYFRDTVAQTYSLEDKRRILSEFLDAFQKQSRPVEQLVQAASLLILPMLEAGYDAGENVVDEESLTTMVNTMFDQQDGASTAYGDAMKVELLQMATLMIRRAPGQLVQNRKEFIKFGWNNLKKDDSAVKYYAFQNVCHFFDAYAAPEKIVLQVFVALLRLCQADNKKALVRDALDTLTPVLVRRLAPGDLKYPIWVRYTKKVLVEEGHSTPHLIHIWQLLVRHADLYYSSRMQFVPQIVNGLMKLGLHNQASPENRKLSLDLAGLIIYWEQRRLAESRNRDQASVSAIPAYLPLTVIVTCLAEPAAEPSTGTKRPHEDTTGDVKMEEAGAEEGPQAKQPKLEPAADQATGAQQQAAAEADASGAAAAASGVGDAGGSLSDMPALSQRMSANPAFTDQEWQLNALMKETLLTFLTRIAFLLGDAQKDPDAPALLKHALGLLDDTLALWPNVPVKMSFLNRMLEGNLQQSLDPPPALLIGMEVMRRFLKVQPLFTMQQSHQQVIVMLEPAFCSGHNRVISLLCDMLRSIYKPFPVPSATQPAELPKEVHEVYAKVHEIMTGNLGAAGTSQGLNISPGSQGLLIVCASMRVLGVLEECCKDYANRFTHVLVKLINRVARDHASPGGFVLDSSRQAGRNRDTSELGEPEYGTLNWVTLCALKLTANKVLTNVERKKLYLQTLVLLITGNAAKHTDLAIVMGILSVVRTWLLHPVVVHVPGKPSEYISLTEKEAILFLQRLATLARSGYKGPVQQKWEASFLEMIHQLCTSNSLPQGEALRSEVFDKVERVFLLGLRASDPAMRAKFFQLYNAAIPVTLFDRLRFIVCNQEWEHLADTFWLKQGLDLVLAVLVEREPIKLAPNSAQIPALLAMTKQNIYQMRQAAAPTASAAASAAAQSAPEVSNGSAAQAPAQQAQIAGPSAASTSQQSASPAVKAEQDGVDQVKQEPGQMSQASQQQLQLQQLQQQLMPPPPAVPPGQPQAPRPGAPVGGPPGPGQQQQQMLQLQHSLQQAQQQQQQMAAMGLANQPSGPAQPPSMMSSLSGFGGSAAPQQPPFALPPPPSSSAANGQDNGGSQAPPEPIKVPQEPMVRDITAGLSIPENVDELMREHIRFLYREGKALRMRMLCWQARSHEVRDMVSSVTEVAHGDPHMACHLWVLVFPIVWATLSEKKEQQIQLAKPIIALLSKEYHLKQAQHRPNVVQALLEGISLSQPQPKIPSELIRFLGKTYSAWHIAIPLLESHETRCFDCLAELYGMLNEDDVLFGLWKRRGSAQETRAALSCIQHGMLVRGQDFLEEAINKNQAGTYQSPDPSKQPSKGEMAQWNKQYLRCAAEMSQWETVAEYASVTENYGQLTDCLWRMHEWQRLKELVLPKTMVEETPNYKMVQTYVHLQDGHVIEADKHTGAAISKALEQWWQLPDVGVWPQLGMLMCFQRLVELQESTRILMDLGQPAHNPNHQYAELKDILETWRLRTPNEWEQLTVWSDVLTWRNAIYNVIINAFKHMGELAPHLHQLGYKDKAWSVNRLAAIARKHGCPEVAKHIIATQYGFNAMEVQEAFVKITEQAKASLEQPRLYMEGVNLLSSQNLDYFSNTHQAEIFRLHGQLLAAVEDNDAANKAFATSLALYPQLAEGWLSWGTFCDTQAKADAPNGDGQSWLENAVTCYLQAIRHQSTEGRGMMARILNLLSFHDTNGVVSKAIRKHGRQVPLNNWLPYLPQLQTSLQRPEAAVVKDLLSQLATAFPQAVYYGLRTILLSLREAAVKAVSEARQAARTGSGNLPPTPVMPGDQAPNAAGAAAAGSTQAAAPSASFGSGGQGGTISGAAPSSGTVDAESNAKDSKGAAGEAASKPEAGASPAPPVPKTFEKPPEVVAFESGKEIMDLLRNKHPHAITALELMMTEIGTRFVPKAEERLLAVVHALLHRCYKMPFSNNAEVPASLKKELSGVCKACFSNEHMAKHSRMGEYREQFVEDLDPSSPGWPATLGDLSGRLKTWRATLQSTVEDSMPPYLRLEDEARNLQEQSFTDVEMPGQYLGTAEVSPDSVVYLERFGANVGIVRRHATSYRRLALNGSDGKTVNFLVQTGQHWSTPCGSADERMMQLLRNMNCLLEAHPQSRRRHLAWHTPIIVPVYPQVRLVEEETSYCSYGEAYEVNCARYGREADQPISHFKKRCCSPNGNLISDPDGALRLQAYQEIEQRLVSETVFSQYMYKTLPSCNHLWAFKKQFCCQMALSGLLCHMLLVGGRMPYKILFARNSGKTFQVDFIPSYDQKGILERTEPVPFRLTRNLHTFFTPFGVEGVFVSAMAAAAQAIMARDGALADLLALFLRDDISAWGARRMQRGAAMRPPTLKQLVDSNIDACMQRTSQVRPREPPEGQPISAQKGAQELVEQATSPRNLCRMDPTWHPWL</sequence>
<feature type="region of interest" description="Disordered" evidence="2">
    <location>
        <begin position="1376"/>
        <end position="1464"/>
    </location>
</feature>
<proteinExistence type="inferred from homology"/>
<dbReference type="Pfam" id="PF20175">
    <property type="entry name" value="Tra1_central"/>
    <property type="match status" value="1"/>
</dbReference>
<feature type="region of interest" description="Disordered" evidence="2">
    <location>
        <begin position="3736"/>
        <end position="3831"/>
    </location>
</feature>
<feature type="compositionally biased region" description="Low complexity" evidence="2">
    <location>
        <begin position="3001"/>
        <end position="3015"/>
    </location>
</feature>
<feature type="compositionally biased region" description="Low complexity" evidence="2">
    <location>
        <begin position="529"/>
        <end position="546"/>
    </location>
</feature>